<keyword evidence="4" id="KW-1185">Reference proteome</keyword>
<protein>
    <recommendedName>
        <fullName evidence="5">Fimbrial assembly protein</fullName>
    </recommendedName>
</protein>
<evidence type="ECO:0008006" key="5">
    <source>
        <dbReference type="Google" id="ProtNLM"/>
    </source>
</evidence>
<dbReference type="AlphaFoldDB" id="A0A9X3IRT8"/>
<dbReference type="Proteomes" id="UP001150830">
    <property type="component" value="Unassembled WGS sequence"/>
</dbReference>
<sequence>MSWQPRQYVNLFVEEFRPARWPAPVCQLFRQLLGLAAALLMLSLVMAALDVWMVLQFKQAEKRQQQAMEALLSQEQRLLPVALDTDLQASVARLQLELQRERLRLDYLRNPPLRYADSFSPLMNDLSQHANTSLWLTDVLLLDGGDALVLAGRVPEPAVVSTYLQGLGELPTFSGRTFRQIRIERDKTQPWLNFELDTRPPEESAADKRELTSPASVRSKP</sequence>
<evidence type="ECO:0000256" key="2">
    <source>
        <dbReference type="SAM" id="Phobius"/>
    </source>
</evidence>
<comment type="caution">
    <text evidence="3">The sequence shown here is derived from an EMBL/GenBank/DDBJ whole genome shotgun (WGS) entry which is preliminary data.</text>
</comment>
<feature type="transmembrane region" description="Helical" evidence="2">
    <location>
        <begin position="32"/>
        <end position="55"/>
    </location>
</feature>
<keyword evidence="2" id="KW-0472">Membrane</keyword>
<accession>A0A9X3IRT8</accession>
<feature type="compositionally biased region" description="Basic and acidic residues" evidence="1">
    <location>
        <begin position="196"/>
        <end position="211"/>
    </location>
</feature>
<evidence type="ECO:0000256" key="1">
    <source>
        <dbReference type="SAM" id="MobiDB-lite"/>
    </source>
</evidence>
<dbReference type="RefSeq" id="WP_283172397.1">
    <property type="nucleotide sequence ID" value="NZ_JAPNOA010000016.1"/>
</dbReference>
<keyword evidence="2" id="KW-0812">Transmembrane</keyword>
<gene>
    <name evidence="3" type="ORF">OUO13_03200</name>
</gene>
<keyword evidence="2" id="KW-1133">Transmembrane helix</keyword>
<feature type="region of interest" description="Disordered" evidence="1">
    <location>
        <begin position="192"/>
        <end position="221"/>
    </location>
</feature>
<name>A0A9X3IRT8_9GAMM</name>
<reference evidence="3" key="1">
    <citation type="submission" date="2022-11" db="EMBL/GenBank/DDBJ databases">
        <title>Parathalassolutuus dongxingensis gen. nov., sp. nov., a novel member of family Oceanospirillaceae isolated from a coastal shrimp pond in Guangxi, China.</title>
        <authorList>
            <person name="Chen H."/>
        </authorList>
    </citation>
    <scope>NUCLEOTIDE SEQUENCE</scope>
    <source>
        <strain evidence="3">G-43</strain>
    </source>
</reference>
<dbReference type="EMBL" id="JAPNOA010000016">
    <property type="protein sequence ID" value="MCY0964179.1"/>
    <property type="molecule type" value="Genomic_DNA"/>
</dbReference>
<evidence type="ECO:0000313" key="3">
    <source>
        <dbReference type="EMBL" id="MCY0964179.1"/>
    </source>
</evidence>
<evidence type="ECO:0000313" key="4">
    <source>
        <dbReference type="Proteomes" id="UP001150830"/>
    </source>
</evidence>
<organism evidence="3 4">
    <name type="scientific">Parathalassolituus penaei</name>
    <dbReference type="NCBI Taxonomy" id="2997323"/>
    <lineage>
        <taxon>Bacteria</taxon>
        <taxon>Pseudomonadati</taxon>
        <taxon>Pseudomonadota</taxon>
        <taxon>Gammaproteobacteria</taxon>
        <taxon>Oceanospirillales</taxon>
        <taxon>Oceanospirillaceae</taxon>
        <taxon>Parathalassolituus</taxon>
    </lineage>
</organism>
<proteinExistence type="predicted"/>